<dbReference type="Proteomes" id="UP000824136">
    <property type="component" value="Unassembled WGS sequence"/>
</dbReference>
<dbReference type="Gene3D" id="3.30.420.10">
    <property type="entry name" value="Ribonuclease H-like superfamily/Ribonuclease H"/>
    <property type="match status" value="1"/>
</dbReference>
<dbReference type="InterPro" id="IPR012337">
    <property type="entry name" value="RNaseH-like_sf"/>
</dbReference>
<sequence length="1018" mass="116521">MKIINQAALIRYLSVLNNGEIDFFLGSGASAQAGIPTGGTMIWDFKRELYCTENGISKDLFRDLNANSTRKILQDYFDAQGGHPTLGASNEYAHYFELCHPTAIARERYIQSKVNNIAPSIGHLCLGELFIKKRVVNIWTTNFDELVEAGIKTLSPHHSFNVYSSANKSVSPCNAFSSVIKLHGDYRYDHIKNTPVELQNLEDSMQKSFSKSLINKGLIVIGYSGSDESIMSVFETGIKNPDFLKYGLIWAIPEGTKISSRLNSLMEIACQLNENSGIVEIQGFDEFLHSIYAAQSVKNDIIENRWKDYSHRKLPISFKMAPVTNFTKLNAFESISIPPCMVFETDISSWKQLREVIGNSGIIAALYAHRIYCFDEPDNIKRVFNVHVKSSIEQERVSNRILYQTDSIYLGMLYSLIKKVLIGELGLSEYRRNKYYNSTVSRQDNDLHCLVYEAVEISLSVYKGKVYLNTVPTVFVTDYDGNMFEHFDNQKKINSVLSKLYNGQYNEKLKIWNKLFSKNGFISFSYKDFLLSFNRVPLSGGGVSRVQSWPTKTFYHYPEPEMQFSVTDITQKSVNQLKGISRYAPLDYSYYTQCVHRPSIELAIISPQNQIDKLLSHLVKLTQPILPYNSRDGFLTQYLGFDAIYKRGLTIPARNDSSRVFLYSQDQTRDMTEIDYLNFLKRNVDRLASQNNFDIAVIYIPTAFSRFRENHATDFNLHDAIKLYATDKSVKVQFIEERSIDYYDQCKVMWGLSTSIYAKASGVLWQPVIMSKETAFVGISYAISKRKGICIGCSQLFDSTGTGIRLLLRKIDDPGYWGQNPYMKSDEARSMMSALRDQYYKCDPTNKLKRIVVHKTTPFTAEEIKGFTQALEGIDDIELLQIQEYAPWRAIRYDSTDFKSVPARFAIRRGTAMPLDDNCFLLWTHGCIQHDELSGRGYNYYKGGRGIPSPLLIKRFYGKASGDVLVNEILMLSKMNWNSGDSLYKQLPVTLDFAKVLSRMSKQDEAIYNKPYDFRYFM</sequence>
<reference evidence="1" key="2">
    <citation type="journal article" date="2021" name="PeerJ">
        <title>Extensive microbial diversity within the chicken gut microbiome revealed by metagenomics and culture.</title>
        <authorList>
            <person name="Gilroy R."/>
            <person name="Ravi A."/>
            <person name="Getino M."/>
            <person name="Pursley I."/>
            <person name="Horton D.L."/>
            <person name="Alikhan N.F."/>
            <person name="Baker D."/>
            <person name="Gharbi K."/>
            <person name="Hall N."/>
            <person name="Watson M."/>
            <person name="Adriaenssens E.M."/>
            <person name="Foster-Nyarko E."/>
            <person name="Jarju S."/>
            <person name="Secka A."/>
            <person name="Antonio M."/>
            <person name="Oren A."/>
            <person name="Chaudhuri R.R."/>
            <person name="La Ragione R."/>
            <person name="Hildebrand F."/>
            <person name="Pallen M.J."/>
        </authorList>
    </citation>
    <scope>NUCLEOTIDE SEQUENCE</scope>
    <source>
        <strain evidence="1">CHK33-4379</strain>
    </source>
</reference>
<dbReference type="SUPFAM" id="SSF52467">
    <property type="entry name" value="DHS-like NAD/FAD-binding domain"/>
    <property type="match status" value="1"/>
</dbReference>
<protein>
    <submittedName>
        <fullName evidence="1">SIR2 family protein</fullName>
    </submittedName>
</protein>
<dbReference type="AlphaFoldDB" id="A0A9D1GTP0"/>
<comment type="caution">
    <text evidence="1">The sequence shown here is derived from an EMBL/GenBank/DDBJ whole genome shotgun (WGS) entry which is preliminary data.</text>
</comment>
<dbReference type="GO" id="GO:0003676">
    <property type="term" value="F:nucleic acid binding"/>
    <property type="evidence" value="ECO:0007669"/>
    <property type="project" value="InterPro"/>
</dbReference>
<evidence type="ECO:0000313" key="2">
    <source>
        <dbReference type="Proteomes" id="UP000824136"/>
    </source>
</evidence>
<dbReference type="Gene3D" id="3.40.50.2300">
    <property type="match status" value="1"/>
</dbReference>
<accession>A0A9D1GTP0</accession>
<gene>
    <name evidence="1" type="ORF">IAC39_03955</name>
</gene>
<dbReference type="EMBL" id="DVLL01000015">
    <property type="protein sequence ID" value="HIT58849.1"/>
    <property type="molecule type" value="Genomic_DNA"/>
</dbReference>
<dbReference type="Pfam" id="PF13289">
    <property type="entry name" value="SIR2_2"/>
    <property type="match status" value="1"/>
</dbReference>
<dbReference type="Gene3D" id="3.40.50.1220">
    <property type="entry name" value="TPP-binding domain"/>
    <property type="match status" value="1"/>
</dbReference>
<evidence type="ECO:0000313" key="1">
    <source>
        <dbReference type="EMBL" id="HIT58849.1"/>
    </source>
</evidence>
<dbReference type="SUPFAM" id="SSF53098">
    <property type="entry name" value="Ribonuclease H-like"/>
    <property type="match status" value="1"/>
</dbReference>
<dbReference type="InterPro" id="IPR036397">
    <property type="entry name" value="RNaseH_sf"/>
</dbReference>
<dbReference type="CDD" id="cd04659">
    <property type="entry name" value="Piwi_piwi-like_ProArk"/>
    <property type="match status" value="1"/>
</dbReference>
<dbReference type="InterPro" id="IPR029035">
    <property type="entry name" value="DHS-like_NAD/FAD-binding_dom"/>
</dbReference>
<organism evidence="1 2">
    <name type="scientific">Candidatus Faeciplasma pullistercoris</name>
    <dbReference type="NCBI Taxonomy" id="2840800"/>
    <lineage>
        <taxon>Bacteria</taxon>
        <taxon>Bacillati</taxon>
        <taxon>Bacillota</taxon>
        <taxon>Clostridia</taxon>
        <taxon>Eubacteriales</taxon>
        <taxon>Oscillospiraceae</taxon>
        <taxon>Oscillospiraceae incertae sedis</taxon>
        <taxon>Candidatus Faeciplasma</taxon>
    </lineage>
</organism>
<reference evidence="1" key="1">
    <citation type="submission" date="2020-10" db="EMBL/GenBank/DDBJ databases">
        <authorList>
            <person name="Gilroy R."/>
        </authorList>
    </citation>
    <scope>NUCLEOTIDE SEQUENCE</scope>
    <source>
        <strain evidence="1">CHK33-4379</strain>
    </source>
</reference>
<proteinExistence type="predicted"/>
<name>A0A9D1GTP0_9FIRM</name>